<gene>
    <name evidence="1" type="ORF">CAMP_LOCUS13722</name>
</gene>
<comment type="caution">
    <text evidence="1">The sequence shown here is derived from an EMBL/GenBank/DDBJ whole genome shotgun (WGS) entry which is preliminary data.</text>
</comment>
<organism evidence="1 2">
    <name type="scientific">Caenorhabditis angaria</name>
    <dbReference type="NCBI Taxonomy" id="860376"/>
    <lineage>
        <taxon>Eukaryota</taxon>
        <taxon>Metazoa</taxon>
        <taxon>Ecdysozoa</taxon>
        <taxon>Nematoda</taxon>
        <taxon>Chromadorea</taxon>
        <taxon>Rhabditida</taxon>
        <taxon>Rhabditina</taxon>
        <taxon>Rhabditomorpha</taxon>
        <taxon>Rhabditoidea</taxon>
        <taxon>Rhabditidae</taxon>
        <taxon>Peloderinae</taxon>
        <taxon>Caenorhabditis</taxon>
    </lineage>
</organism>
<protein>
    <submittedName>
        <fullName evidence="1">Uncharacterized protein</fullName>
    </submittedName>
</protein>
<sequence length="327" mass="37138">MSIEVVGDGFFIDASQFNFLIADNKIIGFQKKRYDDDGHEKESCSVEGGILAILDLQNEEESQWEMLEFPAFDETPNSIDTYFTFQSKVYSLITKYTGGSQIQKLYEFKNINGEFVEISLDTPEEIEHSDDTITQVIIADGLFKDVRTYTNKLLIILSTGSTYRIFSLSIGNDNSGHVEYIATIEENSERGSALNAVVINNLLFINFEVDNHWDSSRILKFDLESHKNNIIEINSPEGLPPFSQNGAHSTWLWSPMPLWGFTTGINLKDSSFNGESWAIEGLLNASPFWHRRDYTVPEEYGGYVLTDSIYLDTYIIGKRQTVVVHNV</sequence>
<reference evidence="1" key="1">
    <citation type="submission" date="2022-11" db="EMBL/GenBank/DDBJ databases">
        <authorList>
            <person name="Kikuchi T."/>
        </authorList>
    </citation>
    <scope>NUCLEOTIDE SEQUENCE</scope>
    <source>
        <strain evidence="1">PS1010</strain>
    </source>
</reference>
<name>A0A9P1IS89_9PELO</name>
<dbReference type="AlphaFoldDB" id="A0A9P1IS89"/>
<evidence type="ECO:0000313" key="2">
    <source>
        <dbReference type="Proteomes" id="UP001152747"/>
    </source>
</evidence>
<dbReference type="Proteomes" id="UP001152747">
    <property type="component" value="Unassembled WGS sequence"/>
</dbReference>
<dbReference type="OrthoDB" id="5867838at2759"/>
<dbReference type="EMBL" id="CANHGI010000005">
    <property type="protein sequence ID" value="CAI5451085.1"/>
    <property type="molecule type" value="Genomic_DNA"/>
</dbReference>
<accession>A0A9P1IS89</accession>
<keyword evidence="2" id="KW-1185">Reference proteome</keyword>
<evidence type="ECO:0000313" key="1">
    <source>
        <dbReference type="EMBL" id="CAI5451085.1"/>
    </source>
</evidence>
<proteinExistence type="predicted"/>